<dbReference type="SUPFAM" id="SSF103473">
    <property type="entry name" value="MFS general substrate transporter"/>
    <property type="match status" value="1"/>
</dbReference>
<evidence type="ECO:0000256" key="1">
    <source>
        <dbReference type="ARBA" id="ARBA00004141"/>
    </source>
</evidence>
<comment type="caution">
    <text evidence="7">The sequence shown here is derived from an EMBL/GenBank/DDBJ whole genome shotgun (WGS) entry which is preliminary data.</text>
</comment>
<dbReference type="PANTHER" id="PTHR43791:SF36">
    <property type="entry name" value="TRANSPORTER, PUTATIVE (AFU_ORTHOLOGUE AFUA_6G08340)-RELATED"/>
    <property type="match status" value="1"/>
</dbReference>
<dbReference type="EMBL" id="MBFR01000472">
    <property type="protein sequence ID" value="PVU87608.1"/>
    <property type="molecule type" value="Genomic_DNA"/>
</dbReference>
<dbReference type="OrthoDB" id="19923at2759"/>
<evidence type="ECO:0008006" key="9">
    <source>
        <dbReference type="Google" id="ProtNLM"/>
    </source>
</evidence>
<evidence type="ECO:0000256" key="6">
    <source>
        <dbReference type="SAM" id="Phobius"/>
    </source>
</evidence>
<dbReference type="Proteomes" id="UP000245383">
    <property type="component" value="Unassembled WGS sequence"/>
</dbReference>
<feature type="transmembrane region" description="Helical" evidence="6">
    <location>
        <begin position="370"/>
        <end position="392"/>
    </location>
</feature>
<evidence type="ECO:0000256" key="3">
    <source>
        <dbReference type="ARBA" id="ARBA00022692"/>
    </source>
</evidence>
<dbReference type="GO" id="GO:0016020">
    <property type="term" value="C:membrane"/>
    <property type="evidence" value="ECO:0007669"/>
    <property type="project" value="UniProtKB-SubCell"/>
</dbReference>
<proteinExistence type="predicted"/>
<evidence type="ECO:0000313" key="8">
    <source>
        <dbReference type="Proteomes" id="UP000245383"/>
    </source>
</evidence>
<dbReference type="InterPro" id="IPR011701">
    <property type="entry name" value="MFS"/>
</dbReference>
<evidence type="ECO:0000256" key="5">
    <source>
        <dbReference type="ARBA" id="ARBA00023136"/>
    </source>
</evidence>
<evidence type="ECO:0000313" key="7">
    <source>
        <dbReference type="EMBL" id="PVU87608.1"/>
    </source>
</evidence>
<keyword evidence="5 6" id="KW-0472">Membrane</keyword>
<protein>
    <recommendedName>
        <fullName evidence="9">Major facilitator superfamily (MFS) profile domain-containing protein</fullName>
    </recommendedName>
</protein>
<dbReference type="InterPro" id="IPR036259">
    <property type="entry name" value="MFS_trans_sf"/>
</dbReference>
<feature type="transmembrane region" description="Helical" evidence="6">
    <location>
        <begin position="404"/>
        <end position="429"/>
    </location>
</feature>
<gene>
    <name evidence="7" type="ORF">BB561_006258</name>
</gene>
<feature type="transmembrane region" description="Helical" evidence="6">
    <location>
        <begin position="253"/>
        <end position="277"/>
    </location>
</feature>
<feature type="transmembrane region" description="Helical" evidence="6">
    <location>
        <begin position="36"/>
        <end position="58"/>
    </location>
</feature>
<feature type="transmembrane region" description="Helical" evidence="6">
    <location>
        <begin position="78"/>
        <end position="99"/>
    </location>
</feature>
<keyword evidence="3 6" id="KW-0812">Transmembrane</keyword>
<sequence>MDVPEPKTLYKDKINNNNSETDQAEKRLIKSYLKKIDWRILPVVGLLYIFALIDRGSISAALVSGLRADMDLSKSQEANAITTFYVFYLFCELPANIALKKIHPHVWFGLIGSLWAVSCMSLAVATTPAMFIFLRALLGAFEAGITPGIVAYLNYWYTRSEIGVRMVLFFMASPISGLIGMPLSGFLTSLEFKHFFPYQTLFFVEVDYPDKATFFTPDERNLILERLNHEKGMASQVNPTFKQTIDILLDWKIYVNALILFGLGSIGTVKGLFNPTFLKSAGYSETQAIYLASLSPLCGIAGVLALILFIDKVSYYKLIVVFGSIATINYSIAVYSHIPQVRLFFLSISGFGVSAITPLLLTWASINQGGIYKTLVSSALIISIGSIPGAFIPKFFVSYYAPNYVIGHVLAISFAGLGITLTLIMALYYNFENISRDKSQVDISYLSIDEQRLKFDNHPDFRYKL</sequence>
<dbReference type="AlphaFoldDB" id="A0A2T9Y5L0"/>
<dbReference type="Gene3D" id="1.20.1250.20">
    <property type="entry name" value="MFS general substrate transporter like domains"/>
    <property type="match status" value="1"/>
</dbReference>
<dbReference type="STRING" id="133385.A0A2T9Y5L0"/>
<feature type="transmembrane region" description="Helical" evidence="6">
    <location>
        <begin position="106"/>
        <end position="126"/>
    </location>
</feature>
<name>A0A2T9Y5L0_9FUNG</name>
<keyword evidence="2" id="KW-0813">Transport</keyword>
<dbReference type="GO" id="GO:0022857">
    <property type="term" value="F:transmembrane transporter activity"/>
    <property type="evidence" value="ECO:0007669"/>
    <property type="project" value="InterPro"/>
</dbReference>
<feature type="transmembrane region" description="Helical" evidence="6">
    <location>
        <begin position="132"/>
        <end position="155"/>
    </location>
</feature>
<keyword evidence="4 6" id="KW-1133">Transmembrane helix</keyword>
<dbReference type="Pfam" id="PF07690">
    <property type="entry name" value="MFS_1"/>
    <property type="match status" value="1"/>
</dbReference>
<feature type="transmembrane region" description="Helical" evidence="6">
    <location>
        <begin position="289"/>
        <end position="310"/>
    </location>
</feature>
<evidence type="ECO:0000256" key="4">
    <source>
        <dbReference type="ARBA" id="ARBA00022989"/>
    </source>
</evidence>
<keyword evidence="8" id="KW-1185">Reference proteome</keyword>
<feature type="transmembrane region" description="Helical" evidence="6">
    <location>
        <begin position="167"/>
        <end position="187"/>
    </location>
</feature>
<feature type="transmembrane region" description="Helical" evidence="6">
    <location>
        <begin position="343"/>
        <end position="364"/>
    </location>
</feature>
<dbReference type="PANTHER" id="PTHR43791">
    <property type="entry name" value="PERMEASE-RELATED"/>
    <property type="match status" value="1"/>
</dbReference>
<comment type="subcellular location">
    <subcellularLocation>
        <location evidence="1">Membrane</location>
        <topology evidence="1">Multi-pass membrane protein</topology>
    </subcellularLocation>
</comment>
<evidence type="ECO:0000256" key="2">
    <source>
        <dbReference type="ARBA" id="ARBA00022448"/>
    </source>
</evidence>
<feature type="transmembrane region" description="Helical" evidence="6">
    <location>
        <begin position="316"/>
        <end position="336"/>
    </location>
</feature>
<accession>A0A2T9Y5L0</accession>
<reference evidence="7 8" key="1">
    <citation type="journal article" date="2018" name="MBio">
        <title>Comparative Genomics Reveals the Core Gene Toolbox for the Fungus-Insect Symbiosis.</title>
        <authorList>
            <person name="Wang Y."/>
            <person name="Stata M."/>
            <person name="Wang W."/>
            <person name="Stajich J.E."/>
            <person name="White M.M."/>
            <person name="Moncalvo J.M."/>
        </authorList>
    </citation>
    <scope>NUCLEOTIDE SEQUENCE [LARGE SCALE GENOMIC DNA]</scope>
    <source>
        <strain evidence="7 8">SWE-8-4</strain>
    </source>
</reference>
<organism evidence="7 8">
    <name type="scientific">Smittium simulii</name>
    <dbReference type="NCBI Taxonomy" id="133385"/>
    <lineage>
        <taxon>Eukaryota</taxon>
        <taxon>Fungi</taxon>
        <taxon>Fungi incertae sedis</taxon>
        <taxon>Zoopagomycota</taxon>
        <taxon>Kickxellomycotina</taxon>
        <taxon>Harpellomycetes</taxon>
        <taxon>Harpellales</taxon>
        <taxon>Legeriomycetaceae</taxon>
        <taxon>Smittium</taxon>
    </lineage>
</organism>